<dbReference type="Pfam" id="PF05119">
    <property type="entry name" value="Terminase_4"/>
    <property type="match status" value="1"/>
</dbReference>
<gene>
    <name evidence="2" type="ORF">NCTC10698_01989</name>
</gene>
<organism evidence="2 3">
    <name type="scientific">Comamonas testosteroni</name>
    <name type="common">Pseudomonas testosteroni</name>
    <dbReference type="NCBI Taxonomy" id="285"/>
    <lineage>
        <taxon>Bacteria</taxon>
        <taxon>Pseudomonadati</taxon>
        <taxon>Pseudomonadota</taxon>
        <taxon>Betaproteobacteria</taxon>
        <taxon>Burkholderiales</taxon>
        <taxon>Comamonadaceae</taxon>
        <taxon>Comamonas</taxon>
    </lineage>
</organism>
<name>A0A8B4S0Z8_COMTE</name>
<accession>A0A8B4S0Z8</accession>
<proteinExistence type="predicted"/>
<evidence type="ECO:0000313" key="2">
    <source>
        <dbReference type="EMBL" id="SUY77099.1"/>
    </source>
</evidence>
<keyword evidence="3" id="KW-1185">Reference proteome</keyword>
<comment type="caution">
    <text evidence="2">The sequence shown here is derived from an EMBL/GenBank/DDBJ whole genome shotgun (WGS) entry which is preliminary data.</text>
</comment>
<dbReference type="EMBL" id="UFXL01000001">
    <property type="protein sequence ID" value="SUY77099.1"/>
    <property type="molecule type" value="Genomic_DNA"/>
</dbReference>
<evidence type="ECO:0000313" key="3">
    <source>
        <dbReference type="Proteomes" id="UP000255070"/>
    </source>
</evidence>
<feature type="region of interest" description="Disordered" evidence="1">
    <location>
        <begin position="1"/>
        <end position="25"/>
    </location>
</feature>
<dbReference type="Proteomes" id="UP000255070">
    <property type="component" value="Unassembled WGS sequence"/>
</dbReference>
<dbReference type="AlphaFoldDB" id="A0A8B4S0Z8"/>
<sequence length="160" mass="17006">MAGAAGRSGRRPKPTAKKLLAGNPGKRALNKAEPDFELVLNIDCPDWMGDNGRMLWETVAPQLCKERILAATDIQNLEVYCSAYDQFRMAQADIAQNGVTVSGAMGGVIKNPAATALKEATAMMASYGGMLGLDPSSRQRMMGTGKKKQSDNPFAGVING</sequence>
<feature type="region of interest" description="Disordered" evidence="1">
    <location>
        <begin position="140"/>
        <end position="160"/>
    </location>
</feature>
<dbReference type="GeneID" id="63999887"/>
<dbReference type="NCBIfam" id="TIGR01558">
    <property type="entry name" value="sm_term_P27"/>
    <property type="match status" value="1"/>
</dbReference>
<dbReference type="InterPro" id="IPR006448">
    <property type="entry name" value="Phage_term_ssu_P27"/>
</dbReference>
<reference evidence="2 3" key="1">
    <citation type="submission" date="2018-06" db="EMBL/GenBank/DDBJ databases">
        <authorList>
            <consortium name="Pathogen Informatics"/>
            <person name="Doyle S."/>
        </authorList>
    </citation>
    <scope>NUCLEOTIDE SEQUENCE [LARGE SCALE GENOMIC DNA]</scope>
    <source>
        <strain evidence="2 3">NCTC10698</strain>
    </source>
</reference>
<evidence type="ECO:0000256" key="1">
    <source>
        <dbReference type="SAM" id="MobiDB-lite"/>
    </source>
</evidence>
<protein>
    <submittedName>
        <fullName evidence="2">Phage terminase, small subunit</fullName>
    </submittedName>
</protein>
<dbReference type="RefSeq" id="WP_003077385.1">
    <property type="nucleotide sequence ID" value="NZ_BBJZ01000010.1"/>
</dbReference>